<dbReference type="Proteomes" id="UP001057402">
    <property type="component" value="Chromosome 10"/>
</dbReference>
<protein>
    <submittedName>
        <fullName evidence="1">Uncharacterized protein</fullName>
    </submittedName>
</protein>
<organism evidence="1 2">
    <name type="scientific">Melastoma candidum</name>
    <dbReference type="NCBI Taxonomy" id="119954"/>
    <lineage>
        <taxon>Eukaryota</taxon>
        <taxon>Viridiplantae</taxon>
        <taxon>Streptophyta</taxon>
        <taxon>Embryophyta</taxon>
        <taxon>Tracheophyta</taxon>
        <taxon>Spermatophyta</taxon>
        <taxon>Magnoliopsida</taxon>
        <taxon>eudicotyledons</taxon>
        <taxon>Gunneridae</taxon>
        <taxon>Pentapetalae</taxon>
        <taxon>rosids</taxon>
        <taxon>malvids</taxon>
        <taxon>Myrtales</taxon>
        <taxon>Melastomataceae</taxon>
        <taxon>Melastomatoideae</taxon>
        <taxon>Melastomateae</taxon>
        <taxon>Melastoma</taxon>
    </lineage>
</organism>
<keyword evidence="2" id="KW-1185">Reference proteome</keyword>
<name>A0ACB9M8S5_9MYRT</name>
<sequence>MDLDLFISSWSALSSNQCSLLSPTPLPFLIPASNFQPNTRSIYSQETSSPPPNTNFPFSSSSSSSSSSPPSSSGEPLHPQPNPTQNNTSSFPSTPSSKSFVNLVKTVNTEASAFISHGVNLGCE</sequence>
<evidence type="ECO:0000313" key="1">
    <source>
        <dbReference type="EMBL" id="KAI4319804.1"/>
    </source>
</evidence>
<comment type="caution">
    <text evidence="1">The sequence shown here is derived from an EMBL/GenBank/DDBJ whole genome shotgun (WGS) entry which is preliminary data.</text>
</comment>
<evidence type="ECO:0000313" key="2">
    <source>
        <dbReference type="Proteomes" id="UP001057402"/>
    </source>
</evidence>
<dbReference type="EMBL" id="CM042889">
    <property type="protein sequence ID" value="KAI4319804.1"/>
    <property type="molecule type" value="Genomic_DNA"/>
</dbReference>
<gene>
    <name evidence="1" type="ORF">MLD38_033359</name>
</gene>
<proteinExistence type="predicted"/>
<accession>A0ACB9M8S5</accession>
<reference evidence="2" key="1">
    <citation type="journal article" date="2023" name="Front. Plant Sci.">
        <title>Chromosomal-level genome assembly of Melastoma candidum provides insights into trichome evolution.</title>
        <authorList>
            <person name="Zhong Y."/>
            <person name="Wu W."/>
            <person name="Sun C."/>
            <person name="Zou P."/>
            <person name="Liu Y."/>
            <person name="Dai S."/>
            <person name="Zhou R."/>
        </authorList>
    </citation>
    <scope>NUCLEOTIDE SEQUENCE [LARGE SCALE GENOMIC DNA]</scope>
</reference>